<evidence type="ECO:0000256" key="4">
    <source>
        <dbReference type="SAM" id="Coils"/>
    </source>
</evidence>
<proteinExistence type="inferred from homology"/>
<dbReference type="Proteomes" id="UP000469890">
    <property type="component" value="Unassembled WGS sequence"/>
</dbReference>
<dbReference type="InterPro" id="IPR050452">
    <property type="entry name" value="Metacaspase"/>
</dbReference>
<dbReference type="GO" id="GO:0006915">
    <property type="term" value="P:apoptotic process"/>
    <property type="evidence" value="ECO:0007669"/>
    <property type="project" value="UniProtKB-KW"/>
</dbReference>
<evidence type="ECO:0000256" key="3">
    <source>
        <dbReference type="ARBA" id="ARBA00022807"/>
    </source>
</evidence>
<dbReference type="GO" id="GO:0005737">
    <property type="term" value="C:cytoplasm"/>
    <property type="evidence" value="ECO:0007669"/>
    <property type="project" value="TreeGrafter"/>
</dbReference>
<dbReference type="PANTHER" id="PTHR48104">
    <property type="entry name" value="METACASPASE-4"/>
    <property type="match status" value="1"/>
</dbReference>
<dbReference type="Gene3D" id="6.10.140.1230">
    <property type="match status" value="1"/>
</dbReference>
<feature type="region of interest" description="Disordered" evidence="5">
    <location>
        <begin position="549"/>
        <end position="578"/>
    </location>
</feature>
<protein>
    <submittedName>
        <fullName evidence="7">Caspase domain-containing protein</fullName>
    </submittedName>
</protein>
<dbReference type="Pfam" id="PF03357">
    <property type="entry name" value="Snf7"/>
    <property type="match status" value="1"/>
</dbReference>
<evidence type="ECO:0000256" key="2">
    <source>
        <dbReference type="ARBA" id="ARBA00022703"/>
    </source>
</evidence>
<keyword evidence="3" id="KW-0788">Thiol protease</keyword>
<reference evidence="7 8" key="1">
    <citation type="submission" date="2019-09" db="EMBL/GenBank/DDBJ databases">
        <authorList>
            <consortium name="DOE Joint Genome Institute"/>
            <person name="Mondo S.J."/>
            <person name="Navarro-Mendoza M.I."/>
            <person name="Perez-Arques C."/>
            <person name="Panchal S."/>
            <person name="Nicolas F.E."/>
            <person name="Ganguly P."/>
            <person name="Pangilinan J."/>
            <person name="Grigoriev I."/>
            <person name="Heitman J."/>
            <person name="Sanya K."/>
            <person name="Garre V."/>
        </authorList>
    </citation>
    <scope>NUCLEOTIDE SEQUENCE [LARGE SCALE GENOMIC DNA]</scope>
    <source>
        <strain evidence="7 8">MU402</strain>
    </source>
</reference>
<dbReference type="InterPro" id="IPR011600">
    <property type="entry name" value="Pept_C14_caspase"/>
</dbReference>
<dbReference type="Pfam" id="PF00656">
    <property type="entry name" value="Peptidase_C14"/>
    <property type="match status" value="1"/>
</dbReference>
<dbReference type="AlphaFoldDB" id="A0A8H4BP20"/>
<feature type="domain" description="Peptidase C14 caspase" evidence="6">
    <location>
        <begin position="70"/>
        <end position="359"/>
    </location>
</feature>
<evidence type="ECO:0000256" key="5">
    <source>
        <dbReference type="SAM" id="MobiDB-lite"/>
    </source>
</evidence>
<comment type="similarity">
    <text evidence="1">Belongs to the peptidase C14B family.</text>
</comment>
<gene>
    <name evidence="7" type="ORF">FB192DRAFT_1427166</name>
</gene>
<feature type="region of interest" description="Disordered" evidence="5">
    <location>
        <begin position="1"/>
        <end position="35"/>
    </location>
</feature>
<organism evidence="7 8">
    <name type="scientific">Mucor circinelloides f. lusitanicus</name>
    <name type="common">Mucor racemosus var. lusitanicus</name>
    <dbReference type="NCBI Taxonomy" id="29924"/>
    <lineage>
        <taxon>Eukaryota</taxon>
        <taxon>Fungi</taxon>
        <taxon>Fungi incertae sedis</taxon>
        <taxon>Mucoromycota</taxon>
        <taxon>Mucoromycotina</taxon>
        <taxon>Mucoromycetes</taxon>
        <taxon>Mucorales</taxon>
        <taxon>Mucorineae</taxon>
        <taxon>Mucoraceae</taxon>
        <taxon>Mucor</taxon>
    </lineage>
</organism>
<dbReference type="Gene3D" id="3.40.50.12660">
    <property type="match status" value="1"/>
</dbReference>
<dbReference type="PANTHER" id="PTHR48104:SF30">
    <property type="entry name" value="METACASPASE-1"/>
    <property type="match status" value="1"/>
</dbReference>
<dbReference type="EMBL" id="JAAECE010000002">
    <property type="protein sequence ID" value="KAF1805934.1"/>
    <property type="molecule type" value="Genomic_DNA"/>
</dbReference>
<dbReference type="GO" id="GO:0004197">
    <property type="term" value="F:cysteine-type endopeptidase activity"/>
    <property type="evidence" value="ECO:0007669"/>
    <property type="project" value="InterPro"/>
</dbReference>
<keyword evidence="2" id="KW-0053">Apoptosis</keyword>
<feature type="compositionally biased region" description="Low complexity" evidence="5">
    <location>
        <begin position="555"/>
        <end position="568"/>
    </location>
</feature>
<dbReference type="GO" id="GO:0006508">
    <property type="term" value="P:proteolysis"/>
    <property type="evidence" value="ECO:0007669"/>
    <property type="project" value="InterPro"/>
</dbReference>
<evidence type="ECO:0000256" key="1">
    <source>
        <dbReference type="ARBA" id="ARBA00009005"/>
    </source>
</evidence>
<dbReference type="SUPFAM" id="SSF52129">
    <property type="entry name" value="Caspase-like"/>
    <property type="match status" value="1"/>
</dbReference>
<dbReference type="InterPro" id="IPR005024">
    <property type="entry name" value="Snf7_fam"/>
</dbReference>
<keyword evidence="4" id="KW-0175">Coiled coil</keyword>
<dbReference type="GO" id="GO:0007034">
    <property type="term" value="P:vacuolar transport"/>
    <property type="evidence" value="ECO:0007669"/>
    <property type="project" value="InterPro"/>
</dbReference>
<evidence type="ECO:0000259" key="6">
    <source>
        <dbReference type="Pfam" id="PF00656"/>
    </source>
</evidence>
<feature type="compositionally biased region" description="Polar residues" evidence="5">
    <location>
        <begin position="1"/>
        <end position="15"/>
    </location>
</feature>
<keyword evidence="3" id="KW-0645">Protease</keyword>
<comment type="caution">
    <text evidence="7">The sequence shown here is derived from an EMBL/GenBank/DDBJ whole genome shotgun (WGS) entry which is preliminary data.</text>
</comment>
<keyword evidence="3" id="KW-0378">Hydrolase</keyword>
<sequence>MNDPKFTQQELSHPNPNFPQPPHASHNQPSTPVPYGENFSSVGNDFYLHVDPLVRELGTPDFKLSNCQGRKKALLIGINYFNTSAQLNGCINDVKNIKDFITTLYGFKDQDMIILTDDQPANSKFYPTRANILAAMQWLVSDSKPNDSFFFHFSGHGGRVVDTSGDEDDGYDETIYPVDHDKYKGESGQIVDDLMHDIMVKPLVEGCRLTCIFDSCHSGTALDLPYVYSTKGMIKEQNLLKGAGKGLLSAGISYATGNKARALSSLVEIRNTAKSQKEIQEWNRQNLFSPADVIMFSGCKDSQTSADAVEDGKATGAMSYAFTTTLRQNPKQSYHALLNSVRDILRDKYSQRPQMSASHPIDVNLQFEFLFGKRKTPAELLRQHQRAITKAQRELDREREKLERQEKKLILDIKKSAKANQMGACKVMAKDLVRTRRNVQKFYQMKTQLQAVGLRIQTLRSSQQMAEAMKGATKAMGSMNRQMNLPQIQKIMMEFERESEMMDMKDEMMGDAIDDAFEEDEDEEESDEIVNKVLDEIGISFNQELADVPTGIKQSEPAVSSPAASERVAQTEGLSADDAALQARLDNLRRE</sequence>
<dbReference type="InterPro" id="IPR029030">
    <property type="entry name" value="Caspase-like_dom_sf"/>
</dbReference>
<evidence type="ECO:0000313" key="8">
    <source>
        <dbReference type="Proteomes" id="UP000469890"/>
    </source>
</evidence>
<feature type="coiled-coil region" evidence="4">
    <location>
        <begin position="381"/>
        <end position="412"/>
    </location>
</feature>
<accession>A0A8H4BP20</accession>
<evidence type="ECO:0000313" key="7">
    <source>
        <dbReference type="EMBL" id="KAF1805934.1"/>
    </source>
</evidence>
<name>A0A8H4BP20_MUCCL</name>